<dbReference type="SMART" id="SM01337">
    <property type="entry name" value="APC10"/>
    <property type="match status" value="1"/>
</dbReference>
<feature type="domain" description="DOC" evidence="7">
    <location>
        <begin position="40"/>
        <end position="349"/>
    </location>
</feature>
<keyword evidence="5" id="KW-0131">Cell cycle</keyword>
<evidence type="ECO:0000313" key="9">
    <source>
        <dbReference type="Proteomes" id="UP000758155"/>
    </source>
</evidence>
<feature type="region of interest" description="Disordered" evidence="6">
    <location>
        <begin position="1"/>
        <end position="58"/>
    </location>
</feature>
<dbReference type="GO" id="GO:0005680">
    <property type="term" value="C:anaphase-promoting complex"/>
    <property type="evidence" value="ECO:0007669"/>
    <property type="project" value="InterPro"/>
</dbReference>
<dbReference type="GO" id="GO:0051301">
    <property type="term" value="P:cell division"/>
    <property type="evidence" value="ECO:0007669"/>
    <property type="project" value="UniProtKB-KW"/>
</dbReference>
<feature type="compositionally biased region" description="Acidic residues" evidence="6">
    <location>
        <begin position="34"/>
        <end position="44"/>
    </location>
</feature>
<dbReference type="PROSITE" id="PS51284">
    <property type="entry name" value="DOC"/>
    <property type="match status" value="1"/>
</dbReference>
<evidence type="ECO:0000256" key="1">
    <source>
        <dbReference type="ARBA" id="ARBA00006762"/>
    </source>
</evidence>
<keyword evidence="9" id="KW-1185">Reference proteome</keyword>
<evidence type="ECO:0000256" key="2">
    <source>
        <dbReference type="ARBA" id="ARBA00022618"/>
    </source>
</evidence>
<keyword evidence="4" id="KW-0833">Ubl conjugation pathway</keyword>
<dbReference type="InterPro" id="IPR016901">
    <property type="entry name" value="APC10/Doc1"/>
</dbReference>
<gene>
    <name evidence="8" type="primary">DOC1</name>
    <name evidence="8" type="ORF">E8E12_009224</name>
</gene>
<feature type="region of interest" description="Disordered" evidence="6">
    <location>
        <begin position="257"/>
        <end position="291"/>
    </location>
</feature>
<feature type="compositionally biased region" description="Basic and acidic residues" evidence="6">
    <location>
        <begin position="191"/>
        <end position="207"/>
    </location>
</feature>
<evidence type="ECO:0000256" key="3">
    <source>
        <dbReference type="ARBA" id="ARBA00022776"/>
    </source>
</evidence>
<keyword evidence="2" id="KW-0132">Cell division</keyword>
<comment type="similarity">
    <text evidence="1">Belongs to the APC10 family.</text>
</comment>
<feature type="region of interest" description="Disordered" evidence="6">
    <location>
        <begin position="163"/>
        <end position="229"/>
    </location>
</feature>
<dbReference type="CDD" id="cd08366">
    <property type="entry name" value="APC10"/>
    <property type="match status" value="1"/>
</dbReference>
<protein>
    <submittedName>
        <fullName evidence="8">Anaphase promoting complex subunit doc1</fullName>
    </submittedName>
</protein>
<evidence type="ECO:0000313" key="8">
    <source>
        <dbReference type="EMBL" id="KAF3041158.1"/>
    </source>
</evidence>
<evidence type="ECO:0000256" key="5">
    <source>
        <dbReference type="ARBA" id="ARBA00023306"/>
    </source>
</evidence>
<name>A0A9P4WS76_9PLEO</name>
<proteinExistence type="inferred from homology"/>
<feature type="region of interest" description="Disordered" evidence="6">
    <location>
        <begin position="330"/>
        <end position="359"/>
    </location>
</feature>
<comment type="caution">
    <text evidence="8">The sequence shown here is derived from an EMBL/GenBank/DDBJ whole genome shotgun (WGS) entry which is preliminary data.</text>
</comment>
<organism evidence="8 9">
    <name type="scientific">Didymella heteroderae</name>
    <dbReference type="NCBI Taxonomy" id="1769908"/>
    <lineage>
        <taxon>Eukaryota</taxon>
        <taxon>Fungi</taxon>
        <taxon>Dikarya</taxon>
        <taxon>Ascomycota</taxon>
        <taxon>Pezizomycotina</taxon>
        <taxon>Dothideomycetes</taxon>
        <taxon>Pleosporomycetidae</taxon>
        <taxon>Pleosporales</taxon>
        <taxon>Pleosporineae</taxon>
        <taxon>Didymellaceae</taxon>
        <taxon>Didymella</taxon>
    </lineage>
</organism>
<dbReference type="GO" id="GO:0031145">
    <property type="term" value="P:anaphase-promoting complex-dependent catabolic process"/>
    <property type="evidence" value="ECO:0007669"/>
    <property type="project" value="InterPro"/>
</dbReference>
<dbReference type="InterPro" id="IPR008979">
    <property type="entry name" value="Galactose-bd-like_sf"/>
</dbReference>
<dbReference type="OrthoDB" id="24948at2759"/>
<evidence type="ECO:0000256" key="6">
    <source>
        <dbReference type="SAM" id="MobiDB-lite"/>
    </source>
</evidence>
<dbReference type="Proteomes" id="UP000758155">
    <property type="component" value="Unassembled WGS sequence"/>
</dbReference>
<feature type="compositionally biased region" description="Acidic residues" evidence="6">
    <location>
        <begin position="9"/>
        <end position="27"/>
    </location>
</feature>
<dbReference type="SUPFAM" id="SSF49785">
    <property type="entry name" value="Galactose-binding domain-like"/>
    <property type="match status" value="2"/>
</dbReference>
<sequence>MPPPPAEFSDSDQDVEVEEMGPEEEMGEGMVAIDGDEDLEEEDGLASAETLPNLDPPPSYLREISTLASWTVSSSKPGCSIPQLRHPSPNFFWQSDGPQPHYLNIHFFKLVRIVGLRLYLDFEQDESYTPTRIIFLAGSGMNDLQEWGEMRLESPRGWQWADFSNVGDADSDSSMSEPDSEDDTFNAHILELNRPRNRRTSEHRSSDSENMPLPPQRQRVPSNFPNLEPTFDTPVTGAVPQLPQHRPTFTPQFTPQHETPVLPRPVPRLPFSNLSPNTAPRPRPRPRERRPKMPVLRAHLVQIKILENHQNGKDTHLRGLQIFARNDEGSGPVKGRVSASDARGMDLGDVGTMGTMGTGRKGREEILELGGLCGFDIR</sequence>
<keyword evidence="3" id="KW-0498">Mitosis</keyword>
<reference evidence="8" key="1">
    <citation type="submission" date="2019-04" db="EMBL/GenBank/DDBJ databases">
        <title>Sequencing of skin fungus with MAO and IRED activity.</title>
        <authorList>
            <person name="Marsaioli A.J."/>
            <person name="Bonatto J.M.C."/>
            <person name="Reis Junior O."/>
        </authorList>
    </citation>
    <scope>NUCLEOTIDE SEQUENCE</scope>
    <source>
        <strain evidence="8">28M1</strain>
    </source>
</reference>
<evidence type="ECO:0000259" key="7">
    <source>
        <dbReference type="PROSITE" id="PS51284"/>
    </source>
</evidence>
<accession>A0A9P4WS76</accession>
<dbReference type="PANTHER" id="PTHR12936">
    <property type="entry name" value="ANAPHASE-PROMOTING COMPLEX 10"/>
    <property type="match status" value="1"/>
</dbReference>
<feature type="compositionally biased region" description="Basic residues" evidence="6">
    <location>
        <begin position="282"/>
        <end position="291"/>
    </location>
</feature>
<dbReference type="EMBL" id="SWKV01000022">
    <property type="protein sequence ID" value="KAF3041158.1"/>
    <property type="molecule type" value="Genomic_DNA"/>
</dbReference>
<dbReference type="Pfam" id="PF03256">
    <property type="entry name" value="ANAPC10"/>
    <property type="match status" value="2"/>
</dbReference>
<dbReference type="GO" id="GO:0070979">
    <property type="term" value="P:protein K11-linked ubiquitination"/>
    <property type="evidence" value="ECO:0007669"/>
    <property type="project" value="TreeGrafter"/>
</dbReference>
<dbReference type="PANTHER" id="PTHR12936:SF0">
    <property type="entry name" value="ANAPHASE-PROMOTING COMPLEX SUBUNIT 10"/>
    <property type="match status" value="1"/>
</dbReference>
<dbReference type="Gene3D" id="2.60.120.260">
    <property type="entry name" value="Galactose-binding domain-like"/>
    <property type="match status" value="2"/>
</dbReference>
<dbReference type="AlphaFoldDB" id="A0A9P4WS76"/>
<dbReference type="InterPro" id="IPR004939">
    <property type="entry name" value="APC_su10/DOC_dom"/>
</dbReference>
<evidence type="ECO:0000256" key="4">
    <source>
        <dbReference type="ARBA" id="ARBA00022786"/>
    </source>
</evidence>